<evidence type="ECO:0000313" key="14">
    <source>
        <dbReference type="Proteomes" id="UP000183687"/>
    </source>
</evidence>
<comment type="function">
    <text evidence="11 12">Key component of the proton channel; it plays a direct role in the translocation of protons across the membrane.</text>
</comment>
<feature type="transmembrane region" description="Helical" evidence="11">
    <location>
        <begin position="159"/>
        <end position="177"/>
    </location>
</feature>
<proteinExistence type="inferred from homology"/>
<dbReference type="CDD" id="cd00310">
    <property type="entry name" value="ATP-synt_Fo_a_6"/>
    <property type="match status" value="1"/>
</dbReference>
<keyword evidence="9 11" id="KW-0472">Membrane</keyword>
<keyword evidence="10 11" id="KW-0066">ATP synthesis</keyword>
<dbReference type="Pfam" id="PF00119">
    <property type="entry name" value="ATP-synt_A"/>
    <property type="match status" value="1"/>
</dbReference>
<evidence type="ECO:0000256" key="11">
    <source>
        <dbReference type="HAMAP-Rule" id="MF_01393"/>
    </source>
</evidence>
<evidence type="ECO:0000256" key="9">
    <source>
        <dbReference type="ARBA" id="ARBA00023136"/>
    </source>
</evidence>
<dbReference type="Gene3D" id="1.20.120.220">
    <property type="entry name" value="ATP synthase, F0 complex, subunit A"/>
    <property type="match status" value="1"/>
</dbReference>
<dbReference type="InterPro" id="IPR035908">
    <property type="entry name" value="F0_ATP_A_sf"/>
</dbReference>
<evidence type="ECO:0000256" key="12">
    <source>
        <dbReference type="RuleBase" id="RU000483"/>
    </source>
</evidence>
<evidence type="ECO:0000256" key="8">
    <source>
        <dbReference type="ARBA" id="ARBA00023065"/>
    </source>
</evidence>
<dbReference type="GO" id="GO:0005886">
    <property type="term" value="C:plasma membrane"/>
    <property type="evidence" value="ECO:0007669"/>
    <property type="project" value="UniProtKB-SubCell"/>
</dbReference>
<feature type="transmembrane region" description="Helical" evidence="11">
    <location>
        <begin position="34"/>
        <end position="52"/>
    </location>
</feature>
<keyword evidence="5 11" id="KW-0812">Transmembrane</keyword>
<evidence type="ECO:0000256" key="10">
    <source>
        <dbReference type="ARBA" id="ARBA00023310"/>
    </source>
</evidence>
<evidence type="ECO:0000256" key="1">
    <source>
        <dbReference type="ARBA" id="ARBA00004141"/>
    </source>
</evidence>
<reference evidence="13 14" key="1">
    <citation type="submission" date="2016-10" db="EMBL/GenBank/DDBJ databases">
        <authorList>
            <person name="Varghese N."/>
            <person name="Submissions S."/>
        </authorList>
    </citation>
    <scope>NUCLEOTIDE SEQUENCE [LARGE SCALE GENOMIC DNA]</scope>
    <source>
        <strain evidence="13 14">DSM 20586</strain>
    </source>
</reference>
<gene>
    <name evidence="11" type="primary">atpB</name>
    <name evidence="13" type="ORF">SAMN04489746_1042</name>
</gene>
<comment type="subcellular location">
    <subcellularLocation>
        <location evidence="11 12">Cell membrane</location>
        <topology evidence="11 12">Multi-pass membrane protein</topology>
    </subcellularLocation>
    <subcellularLocation>
        <location evidence="1">Membrane</location>
        <topology evidence="1">Multi-pass membrane protein</topology>
    </subcellularLocation>
</comment>
<dbReference type="GO" id="GO:0046933">
    <property type="term" value="F:proton-transporting ATP synthase activity, rotational mechanism"/>
    <property type="evidence" value="ECO:0007669"/>
    <property type="project" value="UniProtKB-UniRule"/>
</dbReference>
<keyword evidence="4 11" id="KW-0138">CF(0)</keyword>
<evidence type="ECO:0000313" key="13">
    <source>
        <dbReference type="EMBL" id="SEB77625.1"/>
    </source>
</evidence>
<protein>
    <recommendedName>
        <fullName evidence="11 12">ATP synthase subunit a</fullName>
    </recommendedName>
    <alternativeName>
        <fullName evidence="11">ATP synthase F0 sector subunit a</fullName>
    </alternativeName>
    <alternativeName>
        <fullName evidence="11">F-ATPase subunit 6</fullName>
    </alternativeName>
</protein>
<dbReference type="PRINTS" id="PR00123">
    <property type="entry name" value="ATPASEA"/>
</dbReference>
<dbReference type="PANTHER" id="PTHR11410:SF0">
    <property type="entry name" value="ATP SYNTHASE SUBUNIT A"/>
    <property type="match status" value="1"/>
</dbReference>
<comment type="caution">
    <text evidence="13">The sequence shown here is derived from an EMBL/GenBank/DDBJ whole genome shotgun (WGS) entry which is preliminary data.</text>
</comment>
<evidence type="ECO:0000256" key="4">
    <source>
        <dbReference type="ARBA" id="ARBA00022547"/>
    </source>
</evidence>
<dbReference type="Proteomes" id="UP000183687">
    <property type="component" value="Unassembled WGS sequence"/>
</dbReference>
<dbReference type="NCBIfam" id="TIGR01131">
    <property type="entry name" value="ATP_synt_6_or_A"/>
    <property type="match status" value="1"/>
</dbReference>
<sequence>MNPLSNLSGEMEELLGSFMSLPIKGNLIFGLTNYIFWMGVAVILLFVVLFVFKKKQAQSLVPQGAFVNGVESVVDFVKEDICKNLLDDKWQKHFPFLAALFFFILINNMVGLLPGGHPGTGTIGVTGALAVWSFIYFVYTGMKRLGAWGYIKSLAPKGVMFPINLLVWLIEVFSTFLRLVTLAVRLFCNMFAGHIVMGTFAILASLFLEPLLQGFSLVALGQAGASVFWVVILIAIYTVEILVGVIQAYVFTLLSSVYIQLVEEEE</sequence>
<dbReference type="RefSeq" id="WP_002562802.1">
    <property type="nucleotide sequence ID" value="NZ_CALJSN010000007.1"/>
</dbReference>
<keyword evidence="3 11" id="KW-0813">Transport</keyword>
<evidence type="ECO:0000256" key="6">
    <source>
        <dbReference type="ARBA" id="ARBA00022781"/>
    </source>
</evidence>
<dbReference type="InterPro" id="IPR000568">
    <property type="entry name" value="ATP_synth_F0_asu"/>
</dbReference>
<keyword evidence="8 11" id="KW-0406">Ion transport</keyword>
<organism evidence="13 14">
    <name type="scientific">Atopobium minutum</name>
    <dbReference type="NCBI Taxonomy" id="1381"/>
    <lineage>
        <taxon>Bacteria</taxon>
        <taxon>Bacillati</taxon>
        <taxon>Actinomycetota</taxon>
        <taxon>Coriobacteriia</taxon>
        <taxon>Coriobacteriales</taxon>
        <taxon>Atopobiaceae</taxon>
        <taxon>Atopobium</taxon>
    </lineage>
</organism>
<keyword evidence="11" id="KW-1003">Cell membrane</keyword>
<dbReference type="InterPro" id="IPR045083">
    <property type="entry name" value="ATP_synth_F0_asu_bact/mt"/>
</dbReference>
<name>A0AB38A709_9ACTN</name>
<dbReference type="PANTHER" id="PTHR11410">
    <property type="entry name" value="ATP SYNTHASE SUBUNIT A"/>
    <property type="match status" value="1"/>
</dbReference>
<comment type="similarity">
    <text evidence="2 11 12">Belongs to the ATPase A chain family.</text>
</comment>
<dbReference type="SUPFAM" id="SSF81336">
    <property type="entry name" value="F1F0 ATP synthase subunit A"/>
    <property type="match status" value="1"/>
</dbReference>
<keyword evidence="7 11" id="KW-1133">Transmembrane helix</keyword>
<dbReference type="HAMAP" id="MF_01393">
    <property type="entry name" value="ATP_synth_a_bact"/>
    <property type="match status" value="1"/>
</dbReference>
<dbReference type="GO" id="GO:0045259">
    <property type="term" value="C:proton-transporting ATP synthase complex"/>
    <property type="evidence" value="ECO:0007669"/>
    <property type="project" value="UniProtKB-KW"/>
</dbReference>
<dbReference type="AlphaFoldDB" id="A0AB38A709"/>
<feature type="transmembrane region" description="Helical" evidence="11">
    <location>
        <begin position="94"/>
        <end position="113"/>
    </location>
</feature>
<evidence type="ECO:0000256" key="2">
    <source>
        <dbReference type="ARBA" id="ARBA00006810"/>
    </source>
</evidence>
<evidence type="ECO:0000256" key="7">
    <source>
        <dbReference type="ARBA" id="ARBA00022989"/>
    </source>
</evidence>
<dbReference type="EMBL" id="FNSH01000001">
    <property type="protein sequence ID" value="SEB77625.1"/>
    <property type="molecule type" value="Genomic_DNA"/>
</dbReference>
<feature type="transmembrane region" description="Helical" evidence="11">
    <location>
        <begin position="119"/>
        <end position="139"/>
    </location>
</feature>
<evidence type="ECO:0000256" key="3">
    <source>
        <dbReference type="ARBA" id="ARBA00022448"/>
    </source>
</evidence>
<accession>A0AB38A709</accession>
<evidence type="ECO:0000256" key="5">
    <source>
        <dbReference type="ARBA" id="ARBA00022692"/>
    </source>
</evidence>
<keyword evidence="6 11" id="KW-0375">Hydrogen ion transport</keyword>